<dbReference type="PATRIC" id="fig|1423724.4.peg.1347"/>
<dbReference type="eggNOG" id="ENOG5031IKE">
    <property type="taxonomic scope" value="Bacteria"/>
</dbReference>
<name>A0A0R1TSZ2_9LACO</name>
<accession>A0A0R1TSZ2</accession>
<sequence length="183" mass="21042">MSLEFYAGIDNFKVDTKGNITITEKLAGSGLLNQLDELQKLKLDGVVRFTIESAVTRYTQKVDAETLEPVEYYERDTAGTWKTVQNEQLSLDVGEEQVIEREEEITADIIDRFLMTEKYELKSDFNPRKVLVRMAEGYSFDEIAKELNFESTSDLLKKLNEARIEYAGMAKAWDESKDVEDDE</sequence>
<comment type="caution">
    <text evidence="1">The sequence shown here is derived from an EMBL/GenBank/DDBJ whole genome shotgun (WGS) entry which is preliminary data.</text>
</comment>
<reference evidence="1 2" key="1">
    <citation type="journal article" date="2015" name="Genome Announc.">
        <title>Expanding the biotechnology potential of lactobacilli through comparative genomics of 213 strains and associated genera.</title>
        <authorList>
            <person name="Sun Z."/>
            <person name="Harris H.M."/>
            <person name="McCann A."/>
            <person name="Guo C."/>
            <person name="Argimon S."/>
            <person name="Zhang W."/>
            <person name="Yang X."/>
            <person name="Jeffery I.B."/>
            <person name="Cooney J.C."/>
            <person name="Kagawa T.F."/>
            <person name="Liu W."/>
            <person name="Song Y."/>
            <person name="Salvetti E."/>
            <person name="Wrobel A."/>
            <person name="Rasinkangas P."/>
            <person name="Parkhill J."/>
            <person name="Rea M.C."/>
            <person name="O'Sullivan O."/>
            <person name="Ritari J."/>
            <person name="Douillard F.P."/>
            <person name="Paul Ross R."/>
            <person name="Yang R."/>
            <person name="Briner A.E."/>
            <person name="Felis G.E."/>
            <person name="de Vos W.M."/>
            <person name="Barrangou R."/>
            <person name="Klaenhammer T.R."/>
            <person name="Caufield P.W."/>
            <person name="Cui Y."/>
            <person name="Zhang H."/>
            <person name="O'Toole P.W."/>
        </authorList>
    </citation>
    <scope>NUCLEOTIDE SEQUENCE [LARGE SCALE GENOMIC DNA]</scope>
    <source>
        <strain evidence="1 2">DSM 16634</strain>
    </source>
</reference>
<keyword evidence="2" id="KW-1185">Reference proteome</keyword>
<organism evidence="1 2">
    <name type="scientific">Ligilactobacillus apodemi DSM 16634 = JCM 16172</name>
    <dbReference type="NCBI Taxonomy" id="1423724"/>
    <lineage>
        <taxon>Bacteria</taxon>
        <taxon>Bacillati</taxon>
        <taxon>Bacillota</taxon>
        <taxon>Bacilli</taxon>
        <taxon>Lactobacillales</taxon>
        <taxon>Lactobacillaceae</taxon>
        <taxon>Ligilactobacillus</taxon>
    </lineage>
</organism>
<gene>
    <name evidence="1" type="ORF">FC32_GL001289</name>
</gene>
<dbReference type="Proteomes" id="UP000051324">
    <property type="component" value="Unassembled WGS sequence"/>
</dbReference>
<dbReference type="EMBL" id="AZFT01000053">
    <property type="protein sequence ID" value="KRL84014.1"/>
    <property type="molecule type" value="Genomic_DNA"/>
</dbReference>
<dbReference type="RefSeq" id="WP_056957398.1">
    <property type="nucleotide sequence ID" value="NZ_AZFT01000053.1"/>
</dbReference>
<dbReference type="STRING" id="1423724.FC32_GL001289"/>
<protein>
    <submittedName>
        <fullName evidence="1">Uncharacterized protein</fullName>
    </submittedName>
</protein>
<dbReference type="AlphaFoldDB" id="A0A0R1TSZ2"/>
<evidence type="ECO:0000313" key="1">
    <source>
        <dbReference type="EMBL" id="KRL84014.1"/>
    </source>
</evidence>
<proteinExistence type="predicted"/>
<evidence type="ECO:0000313" key="2">
    <source>
        <dbReference type="Proteomes" id="UP000051324"/>
    </source>
</evidence>